<protein>
    <submittedName>
        <fullName evidence="1">Uncharacterized protein</fullName>
    </submittedName>
</protein>
<accession>A0ABT8R959</accession>
<sequence length="104" mass="11863">MVAKIISSLPSPYRTFETLCKYYAFLRIHGSYSEQGEKKYSYQLFSFVPAGGIYSQRTIQGVNVEKIMTYLGIKNDFIKAYNQAEGLGSIYLQIEANQLPMLLD</sequence>
<dbReference type="EMBL" id="JAUKPO010000009">
    <property type="protein sequence ID" value="MDO1447894.1"/>
    <property type="molecule type" value="Genomic_DNA"/>
</dbReference>
<dbReference type="RefSeq" id="WP_302038699.1">
    <property type="nucleotide sequence ID" value="NZ_JAUKPO010000009.1"/>
</dbReference>
<dbReference type="Proteomes" id="UP001168528">
    <property type="component" value="Unassembled WGS sequence"/>
</dbReference>
<evidence type="ECO:0000313" key="1">
    <source>
        <dbReference type="EMBL" id="MDO1447894.1"/>
    </source>
</evidence>
<proteinExistence type="predicted"/>
<name>A0ABT8R959_9BACT</name>
<comment type="caution">
    <text evidence="1">The sequence shown here is derived from an EMBL/GenBank/DDBJ whole genome shotgun (WGS) entry which is preliminary data.</text>
</comment>
<gene>
    <name evidence="1" type="ORF">Q0590_16605</name>
</gene>
<organism evidence="1 2">
    <name type="scientific">Rhodocytophaga aerolata</name>
    <dbReference type="NCBI Taxonomy" id="455078"/>
    <lineage>
        <taxon>Bacteria</taxon>
        <taxon>Pseudomonadati</taxon>
        <taxon>Bacteroidota</taxon>
        <taxon>Cytophagia</taxon>
        <taxon>Cytophagales</taxon>
        <taxon>Rhodocytophagaceae</taxon>
        <taxon>Rhodocytophaga</taxon>
    </lineage>
</organism>
<evidence type="ECO:0000313" key="2">
    <source>
        <dbReference type="Proteomes" id="UP001168528"/>
    </source>
</evidence>
<reference evidence="1" key="1">
    <citation type="submission" date="2023-07" db="EMBL/GenBank/DDBJ databases">
        <title>The genome sequence of Rhodocytophaga aerolata KACC 12507.</title>
        <authorList>
            <person name="Zhang X."/>
        </authorList>
    </citation>
    <scope>NUCLEOTIDE SEQUENCE</scope>
    <source>
        <strain evidence="1">KACC 12507</strain>
    </source>
</reference>
<keyword evidence="2" id="KW-1185">Reference proteome</keyword>